<dbReference type="PANTHER" id="PTHR36840:SF1">
    <property type="entry name" value="BLL5714 PROTEIN"/>
    <property type="match status" value="1"/>
</dbReference>
<feature type="transmembrane region" description="Helical" evidence="2">
    <location>
        <begin position="236"/>
        <end position="255"/>
    </location>
</feature>
<evidence type="ECO:0000313" key="4">
    <source>
        <dbReference type="Proteomes" id="UP001596496"/>
    </source>
</evidence>
<keyword evidence="2" id="KW-1133">Transmembrane helix</keyword>
<gene>
    <name evidence="3" type="ORF">ACFQSB_06195</name>
</gene>
<feature type="transmembrane region" description="Helical" evidence="2">
    <location>
        <begin position="117"/>
        <end position="136"/>
    </location>
</feature>
<accession>A0ABW2P055</accession>
<evidence type="ECO:0000313" key="3">
    <source>
        <dbReference type="EMBL" id="MFC7381790.1"/>
    </source>
</evidence>
<dbReference type="InterPro" id="IPR010640">
    <property type="entry name" value="Low_temperature_requirement_A"/>
</dbReference>
<feature type="transmembrane region" description="Helical" evidence="2">
    <location>
        <begin position="336"/>
        <end position="356"/>
    </location>
</feature>
<feature type="transmembrane region" description="Helical" evidence="2">
    <location>
        <begin position="49"/>
        <end position="73"/>
    </location>
</feature>
<feature type="transmembrane region" description="Helical" evidence="2">
    <location>
        <begin position="85"/>
        <end position="105"/>
    </location>
</feature>
<dbReference type="Pfam" id="PF06772">
    <property type="entry name" value="LtrA"/>
    <property type="match status" value="1"/>
</dbReference>
<reference evidence="4" key="1">
    <citation type="journal article" date="2019" name="Int. J. Syst. Evol. Microbiol.">
        <title>The Global Catalogue of Microorganisms (GCM) 10K type strain sequencing project: providing services to taxonomists for standard genome sequencing and annotation.</title>
        <authorList>
            <consortium name="The Broad Institute Genomics Platform"/>
            <consortium name="The Broad Institute Genome Sequencing Center for Infectious Disease"/>
            <person name="Wu L."/>
            <person name="Ma J."/>
        </authorList>
    </citation>
    <scope>NUCLEOTIDE SEQUENCE [LARGE SCALE GENOMIC DNA]</scope>
    <source>
        <strain evidence="4">CECT 7649</strain>
    </source>
</reference>
<comment type="caution">
    <text evidence="3">The sequence shown here is derived from an EMBL/GenBank/DDBJ whole genome shotgun (WGS) entry which is preliminary data.</text>
</comment>
<proteinExistence type="predicted"/>
<sequence>MSTGRSPTLRYLAGSTEATHASWLELFFDLVFVAAVSELARLLHGDLTFHGLLVFCALFVPVWWVWMSFAYYADLFETDATHFRIALLAGMFGSLVLASTIGVAISPDGRTLDGAHGFALANAALQAILVGLYGYARRAARAPGTAPDAPGAPRPGAGRDAPQSPPQNAALRQLCGIYVAGFGCGGALWLASVAVSAPWHLALWALALLVEIATPFVAYLTVASPPAHASHLPERLGLFTLIVLGESVLAVAWGARGAPSTPSALPVAFFTFVIAACLWWVYFEHVDHRVIINALTSGRSSLVRGFAYGYGHLLIFAGLAATAVGSEALIEHAAEAHMPAGAGLALTGGAAAFLLATTAAHLVIRRPLARRLVAVRVAAALGALLLGLSSTAFSPLAETAALAGLLVLLTWAEVRHRREAPGTT</sequence>
<feature type="compositionally biased region" description="Low complexity" evidence="1">
    <location>
        <begin position="144"/>
        <end position="162"/>
    </location>
</feature>
<dbReference type="EMBL" id="JBHTCG010000003">
    <property type="protein sequence ID" value="MFC7381790.1"/>
    <property type="molecule type" value="Genomic_DNA"/>
</dbReference>
<keyword evidence="4" id="KW-1185">Reference proteome</keyword>
<feature type="transmembrane region" description="Helical" evidence="2">
    <location>
        <begin position="368"/>
        <end position="386"/>
    </location>
</feature>
<keyword evidence="2" id="KW-0472">Membrane</keyword>
<feature type="transmembrane region" description="Helical" evidence="2">
    <location>
        <begin position="302"/>
        <end position="324"/>
    </location>
</feature>
<feature type="transmembrane region" description="Helical" evidence="2">
    <location>
        <begin position="174"/>
        <end position="195"/>
    </location>
</feature>
<feature type="transmembrane region" description="Helical" evidence="2">
    <location>
        <begin position="201"/>
        <end position="224"/>
    </location>
</feature>
<protein>
    <submittedName>
        <fullName evidence="3">Low temperature requirement protein A</fullName>
    </submittedName>
</protein>
<name>A0ABW2P055_9ACTN</name>
<keyword evidence="2" id="KW-0812">Transmembrane</keyword>
<dbReference type="PANTHER" id="PTHR36840">
    <property type="entry name" value="BLL5714 PROTEIN"/>
    <property type="match status" value="1"/>
</dbReference>
<evidence type="ECO:0000256" key="2">
    <source>
        <dbReference type="SAM" id="Phobius"/>
    </source>
</evidence>
<feature type="transmembrane region" description="Helical" evidence="2">
    <location>
        <begin position="21"/>
        <end position="43"/>
    </location>
</feature>
<organism evidence="3 4">
    <name type="scientific">Sphaerisporangium rhizosphaerae</name>
    <dbReference type="NCBI Taxonomy" id="2269375"/>
    <lineage>
        <taxon>Bacteria</taxon>
        <taxon>Bacillati</taxon>
        <taxon>Actinomycetota</taxon>
        <taxon>Actinomycetes</taxon>
        <taxon>Streptosporangiales</taxon>
        <taxon>Streptosporangiaceae</taxon>
        <taxon>Sphaerisporangium</taxon>
    </lineage>
</organism>
<feature type="region of interest" description="Disordered" evidence="1">
    <location>
        <begin position="144"/>
        <end position="166"/>
    </location>
</feature>
<feature type="transmembrane region" description="Helical" evidence="2">
    <location>
        <begin position="261"/>
        <end position="282"/>
    </location>
</feature>
<dbReference type="Proteomes" id="UP001596496">
    <property type="component" value="Unassembled WGS sequence"/>
</dbReference>
<dbReference type="RefSeq" id="WP_380824833.1">
    <property type="nucleotide sequence ID" value="NZ_JBHTCG010000003.1"/>
</dbReference>
<evidence type="ECO:0000256" key="1">
    <source>
        <dbReference type="SAM" id="MobiDB-lite"/>
    </source>
</evidence>